<keyword evidence="3" id="KW-0472">Membrane</keyword>
<evidence type="ECO:0000259" key="4">
    <source>
        <dbReference type="Pfam" id="PF03816"/>
    </source>
</evidence>
<feature type="compositionally biased region" description="Low complexity" evidence="2">
    <location>
        <begin position="397"/>
        <end position="420"/>
    </location>
</feature>
<feature type="region of interest" description="Disordered" evidence="2">
    <location>
        <begin position="375"/>
        <end position="431"/>
    </location>
</feature>
<dbReference type="InterPro" id="IPR050922">
    <property type="entry name" value="LytR/CpsA/Psr_CW_biosynth"/>
</dbReference>
<comment type="caution">
    <text evidence="5">The sequence shown here is derived from an EMBL/GenBank/DDBJ whole genome shotgun (WGS) entry which is preliminary data.</text>
</comment>
<dbReference type="AlphaFoldDB" id="A0A5C5BDT5"/>
<dbReference type="EMBL" id="VENP01000013">
    <property type="protein sequence ID" value="TNU75927.1"/>
    <property type="molecule type" value="Genomic_DNA"/>
</dbReference>
<dbReference type="Pfam" id="PF03816">
    <property type="entry name" value="LytR_cpsA_psr"/>
    <property type="match status" value="1"/>
</dbReference>
<evidence type="ECO:0000256" key="3">
    <source>
        <dbReference type="SAM" id="Phobius"/>
    </source>
</evidence>
<reference evidence="5 6" key="1">
    <citation type="submission" date="2019-06" db="EMBL/GenBank/DDBJ databases">
        <title>Draft genome sequence of Miniimonas arenae KCTC 19750T isolated from sea sand.</title>
        <authorList>
            <person name="Park S.-J."/>
        </authorList>
    </citation>
    <scope>NUCLEOTIDE SEQUENCE [LARGE SCALE GENOMIC DNA]</scope>
    <source>
        <strain evidence="5 6">KCTC 19750</strain>
    </source>
</reference>
<evidence type="ECO:0000256" key="1">
    <source>
        <dbReference type="ARBA" id="ARBA00006068"/>
    </source>
</evidence>
<organism evidence="5 6">
    <name type="scientific">Miniimonas arenae</name>
    <dbReference type="NCBI Taxonomy" id="676201"/>
    <lineage>
        <taxon>Bacteria</taxon>
        <taxon>Bacillati</taxon>
        <taxon>Actinomycetota</taxon>
        <taxon>Actinomycetes</taxon>
        <taxon>Micrococcales</taxon>
        <taxon>Beutenbergiaceae</taxon>
        <taxon>Miniimonas</taxon>
    </lineage>
</organism>
<dbReference type="RefSeq" id="WP_139986360.1">
    <property type="nucleotide sequence ID" value="NZ_VENP01000013.1"/>
</dbReference>
<sequence>MTSSPMARWRHARRNPSRSLLRGVLTSGVGIIAFVVGGVTFAYADIQNNITSLDVEDLVNGAIATSATQSASAEATYDDPKTGQPMNILVMGTDDRSGENAEIGGNDAGMRSDTTLLFHISADRSRIDAVSIPRDLLTPIPACPLPDGSSTWAQDDAMFNSAFSQGSSQSDTGSDEARQYGAACTILTVQQMTGLTVDEFALVDFAGFQRMVDAVGGVDVCLAEPLQDDYTGLDLPAGQQTLDGVQALQLARARHNIGDGSDINRIDRQQQLLTAMIDELMSKNLLTNSRELYQFLSAATQSLTTSPGLSQITSLVGLGMSLDNLSLSDVTFATVPFVYEGARVRATATADDVWAALAADQPLYTALPELAPAPTATQEAPAGDPATSDPAPEGEVATSDGSGASDPAAPATSDAPQPTQDATPKTITATC</sequence>
<evidence type="ECO:0000256" key="2">
    <source>
        <dbReference type="SAM" id="MobiDB-lite"/>
    </source>
</evidence>
<dbReference type="PANTHER" id="PTHR33392">
    <property type="entry name" value="POLYISOPRENYL-TEICHOIC ACID--PEPTIDOGLYCAN TEICHOIC ACID TRANSFERASE TAGU"/>
    <property type="match status" value="1"/>
</dbReference>
<gene>
    <name evidence="5" type="ORF">FH969_05095</name>
</gene>
<name>A0A5C5BDT5_9MICO</name>
<dbReference type="InterPro" id="IPR004474">
    <property type="entry name" value="LytR_CpsA_psr"/>
</dbReference>
<dbReference type="PANTHER" id="PTHR33392:SF6">
    <property type="entry name" value="POLYISOPRENYL-TEICHOIC ACID--PEPTIDOGLYCAN TEICHOIC ACID TRANSFERASE TAGU"/>
    <property type="match status" value="1"/>
</dbReference>
<evidence type="ECO:0000313" key="6">
    <source>
        <dbReference type="Proteomes" id="UP000313849"/>
    </source>
</evidence>
<keyword evidence="3" id="KW-0812">Transmembrane</keyword>
<proteinExistence type="inferred from homology"/>
<dbReference type="Gene3D" id="3.40.630.190">
    <property type="entry name" value="LCP protein"/>
    <property type="match status" value="1"/>
</dbReference>
<dbReference type="NCBIfam" id="TIGR00350">
    <property type="entry name" value="lytR_cpsA_psr"/>
    <property type="match status" value="1"/>
</dbReference>
<comment type="similarity">
    <text evidence="1">Belongs to the LytR/CpsA/Psr (LCP) family.</text>
</comment>
<dbReference type="OrthoDB" id="9782542at2"/>
<dbReference type="Proteomes" id="UP000313849">
    <property type="component" value="Unassembled WGS sequence"/>
</dbReference>
<feature type="compositionally biased region" description="Polar residues" evidence="2">
    <location>
        <begin position="421"/>
        <end position="431"/>
    </location>
</feature>
<keyword evidence="6" id="KW-1185">Reference proteome</keyword>
<feature type="domain" description="Cell envelope-related transcriptional attenuator" evidence="4">
    <location>
        <begin position="111"/>
        <end position="280"/>
    </location>
</feature>
<protein>
    <submittedName>
        <fullName evidence="5">Transcriptional regulator</fullName>
    </submittedName>
</protein>
<feature type="transmembrane region" description="Helical" evidence="3">
    <location>
        <begin position="20"/>
        <end position="44"/>
    </location>
</feature>
<keyword evidence="3" id="KW-1133">Transmembrane helix</keyword>
<accession>A0A5C5BDT5</accession>
<evidence type="ECO:0000313" key="5">
    <source>
        <dbReference type="EMBL" id="TNU75927.1"/>
    </source>
</evidence>